<dbReference type="RefSeq" id="WP_226617178.1">
    <property type="nucleotide sequence ID" value="NZ_CP095444.1"/>
</dbReference>
<feature type="chain" id="PRO_5032852145" description="TraU family protein" evidence="1">
    <location>
        <begin position="32"/>
        <end position="361"/>
    </location>
</feature>
<dbReference type="InterPro" id="IPR009649">
    <property type="entry name" value="TraU"/>
</dbReference>
<geneLocation type="plasmid" evidence="2">
    <name>pM2-1</name>
</geneLocation>
<dbReference type="EMBL" id="MT813046">
    <property type="protein sequence ID" value="QSM62254.1"/>
    <property type="molecule type" value="Genomic_DNA"/>
</dbReference>
<dbReference type="Pfam" id="PF06834">
    <property type="entry name" value="TraU"/>
    <property type="match status" value="1"/>
</dbReference>
<protein>
    <recommendedName>
        <fullName evidence="3">TraU family protein</fullName>
    </recommendedName>
</protein>
<organism evidence="2">
    <name type="scientific">Providencia stuartii</name>
    <dbReference type="NCBI Taxonomy" id="588"/>
    <lineage>
        <taxon>Bacteria</taxon>
        <taxon>Pseudomonadati</taxon>
        <taxon>Pseudomonadota</taxon>
        <taxon>Gammaproteobacteria</taxon>
        <taxon>Enterobacterales</taxon>
        <taxon>Morganellaceae</taxon>
        <taxon>Providencia</taxon>
    </lineage>
</organism>
<evidence type="ECO:0000256" key="1">
    <source>
        <dbReference type="SAM" id="SignalP"/>
    </source>
</evidence>
<evidence type="ECO:0008006" key="3">
    <source>
        <dbReference type="Google" id="ProtNLM"/>
    </source>
</evidence>
<accession>A0A899NED8</accession>
<dbReference type="AlphaFoldDB" id="A0A899NED8"/>
<sequence length="361" mass="39686">MKSLHKKLKSFSLHLIAATAVSLCFAGNAMADKTAETAPAVNEVCRDNQLLSFKLFTDVCWGCIFPIKVAGITMGPSGKVPDNAASGMACACQDGLGVYHPGVLTAMWEPRKIIELTRTPGCMSSLGGVNLNLGNNLQYGIQTDGGDEERRNKFSISFYNAHMYALPLLRMLDLYLPGQCTADPYSDFDVVSFSEIDPTWNNTALAFFQNPESAAVANVVAQQACALEAAAQFAGKQPMDSLWWCAGSWGGQYPLTGSVRSMDTTRTTSLAGIRELAVEHRRGLAYRTMGNDTVCRSKIYPTLPKQQYKLNMFSPTPETKEGHEVGESPYQWQGGMYRYPTGKGQDSTYMIYQWMDCCRTI</sequence>
<reference evidence="2" key="1">
    <citation type="submission" date="2020-07" db="EMBL/GenBank/DDBJ databases">
        <title>Persistence and transmission of plasmid-borne blaNDM genes carried by diverse species of Enterobacterium in a Chinese goose farm.</title>
        <authorList>
            <person name="Fang L.-X."/>
            <person name="Cen D.-J."/>
        </authorList>
    </citation>
    <scope>NUCLEOTIDE SEQUENCE</scope>
    <source>
        <strain evidence="2">M2</strain>
        <plasmid evidence="2">pM2-1</plasmid>
    </source>
</reference>
<keyword evidence="1" id="KW-0732">Signal</keyword>
<evidence type="ECO:0000313" key="2">
    <source>
        <dbReference type="EMBL" id="QSM62254.1"/>
    </source>
</evidence>
<keyword evidence="2" id="KW-0614">Plasmid</keyword>
<gene>
    <name evidence="2" type="ORF">EKPLLCFL_00019</name>
</gene>
<name>A0A899NED8_PROST</name>
<feature type="signal peptide" evidence="1">
    <location>
        <begin position="1"/>
        <end position="31"/>
    </location>
</feature>
<proteinExistence type="predicted"/>